<dbReference type="GO" id="GO:0003852">
    <property type="term" value="F:2-isopropylmalate synthase activity"/>
    <property type="evidence" value="ECO:0007669"/>
    <property type="project" value="UniProtKB-EC"/>
</dbReference>
<gene>
    <name evidence="2" type="primary">leuA_4</name>
    <name evidence="2" type="ORF">NCTC13635_05065</name>
</gene>
<keyword evidence="2" id="KW-0012">Acyltransferase</keyword>
<reference evidence="2 3" key="1">
    <citation type="submission" date="2018-12" db="EMBL/GenBank/DDBJ databases">
        <authorList>
            <consortium name="Pathogen Informatics"/>
        </authorList>
    </citation>
    <scope>NUCLEOTIDE SEQUENCE [LARGE SCALE GENOMIC DNA]</scope>
    <source>
        <strain evidence="2 3">NCTC13635</strain>
    </source>
</reference>
<name>A0A3S4IU55_KLEPN</name>
<evidence type="ECO:0000313" key="3">
    <source>
        <dbReference type="Proteomes" id="UP000282433"/>
    </source>
</evidence>
<keyword evidence="2" id="KW-0808">Transferase</keyword>
<proteinExistence type="predicted"/>
<evidence type="ECO:0000256" key="1">
    <source>
        <dbReference type="SAM" id="MobiDB-lite"/>
    </source>
</evidence>
<protein>
    <submittedName>
        <fullName evidence="2">2-isopropylmalate synthase</fullName>
        <ecNumber evidence="2">2.3.3.13</ecNumber>
    </submittedName>
</protein>
<accession>A0A3S4IU55</accession>
<dbReference type="EC" id="2.3.3.13" evidence="2"/>
<sequence length="74" mass="8105">MGYQGERLQPGSSVRRIPEAGGTKKARSSIYDLEALAFINKQQEEPEHFRLDYFNVQSGSSDIATASIKLVCGG</sequence>
<dbReference type="AlphaFoldDB" id="A0A3S4IU55"/>
<feature type="region of interest" description="Disordered" evidence="1">
    <location>
        <begin position="1"/>
        <end position="24"/>
    </location>
</feature>
<organism evidence="2 3">
    <name type="scientific">Klebsiella pneumoniae</name>
    <dbReference type="NCBI Taxonomy" id="573"/>
    <lineage>
        <taxon>Bacteria</taxon>
        <taxon>Pseudomonadati</taxon>
        <taxon>Pseudomonadota</taxon>
        <taxon>Gammaproteobacteria</taxon>
        <taxon>Enterobacterales</taxon>
        <taxon>Enterobacteriaceae</taxon>
        <taxon>Klebsiella/Raoultella group</taxon>
        <taxon>Klebsiella</taxon>
        <taxon>Klebsiella pneumoniae complex</taxon>
    </lineage>
</organism>
<dbReference type="Proteomes" id="UP000282433">
    <property type="component" value="Chromosome"/>
</dbReference>
<evidence type="ECO:0000313" key="2">
    <source>
        <dbReference type="EMBL" id="VEB05224.1"/>
    </source>
</evidence>
<dbReference type="EMBL" id="LR134162">
    <property type="protein sequence ID" value="VEB05224.1"/>
    <property type="molecule type" value="Genomic_DNA"/>
</dbReference>